<keyword evidence="2" id="KW-1185">Reference proteome</keyword>
<dbReference type="STRING" id="1210090.GCA_001613185_04722"/>
<dbReference type="CDD" id="cd07812">
    <property type="entry name" value="SRPBCC"/>
    <property type="match status" value="1"/>
</dbReference>
<dbReference type="InterPro" id="IPR019587">
    <property type="entry name" value="Polyketide_cyclase/dehydratase"/>
</dbReference>
<dbReference type="InterPro" id="IPR023393">
    <property type="entry name" value="START-like_dom_sf"/>
</dbReference>
<reference evidence="1 2" key="1">
    <citation type="submission" date="2018-06" db="EMBL/GenBank/DDBJ databases">
        <title>Genomic Encyclopedia of Type Strains, Phase IV (KMG-IV): sequencing the most valuable type-strain genomes for metagenomic binning, comparative biology and taxonomic classification.</title>
        <authorList>
            <person name="Goeker M."/>
        </authorList>
    </citation>
    <scope>NUCLEOTIDE SEQUENCE [LARGE SCALE GENOMIC DNA]</scope>
    <source>
        <strain evidence="1 2">DSM 44599</strain>
    </source>
</reference>
<dbReference type="Gene3D" id="3.30.530.20">
    <property type="match status" value="1"/>
</dbReference>
<dbReference type="Pfam" id="PF10604">
    <property type="entry name" value="Polyketide_cyc2"/>
    <property type="match status" value="1"/>
</dbReference>
<sequence>MPNNLEATIDIAAPPERVWAIVSDLKRMPEFSPMTVRMQPLGSVKVGTWTVNLNKDGWKRWPTTSRIVRLEPNREFAFRMNENFTVWSYLLEPTATGTKLTERRSVPQGVNPVVRKVIDVVLGGEPAFEDNLVRGMNETLAKIKVAAEG</sequence>
<protein>
    <submittedName>
        <fullName evidence="1">Uncharacterized protein YndB with AHSA1/START domain</fullName>
    </submittedName>
</protein>
<dbReference type="RefSeq" id="WP_067511440.1">
    <property type="nucleotide sequence ID" value="NZ_CP107943.1"/>
</dbReference>
<gene>
    <name evidence="1" type="ORF">DFR74_11029</name>
</gene>
<name>A0A366DCL5_9NOCA</name>
<dbReference type="EMBL" id="QNRE01000010">
    <property type="protein sequence ID" value="RBO87776.1"/>
    <property type="molecule type" value="Genomic_DNA"/>
</dbReference>
<organism evidence="1 2">
    <name type="scientific">Nocardia puris</name>
    <dbReference type="NCBI Taxonomy" id="208602"/>
    <lineage>
        <taxon>Bacteria</taxon>
        <taxon>Bacillati</taxon>
        <taxon>Actinomycetota</taxon>
        <taxon>Actinomycetes</taxon>
        <taxon>Mycobacteriales</taxon>
        <taxon>Nocardiaceae</taxon>
        <taxon>Nocardia</taxon>
    </lineage>
</organism>
<dbReference type="Proteomes" id="UP000252586">
    <property type="component" value="Unassembled WGS sequence"/>
</dbReference>
<dbReference type="AlphaFoldDB" id="A0A366DCL5"/>
<dbReference type="SUPFAM" id="SSF55961">
    <property type="entry name" value="Bet v1-like"/>
    <property type="match status" value="1"/>
</dbReference>
<evidence type="ECO:0000313" key="2">
    <source>
        <dbReference type="Proteomes" id="UP000252586"/>
    </source>
</evidence>
<accession>A0A366DCL5</accession>
<evidence type="ECO:0000313" key="1">
    <source>
        <dbReference type="EMBL" id="RBO87776.1"/>
    </source>
</evidence>
<dbReference type="OrthoDB" id="4618973at2"/>
<comment type="caution">
    <text evidence="1">The sequence shown here is derived from an EMBL/GenBank/DDBJ whole genome shotgun (WGS) entry which is preliminary data.</text>
</comment>
<proteinExistence type="predicted"/>